<evidence type="ECO:0000256" key="4">
    <source>
        <dbReference type="PROSITE-ProRule" id="PRU00236"/>
    </source>
</evidence>
<feature type="binding site" evidence="3">
    <location>
        <begin position="106"/>
        <end position="109"/>
    </location>
    <ligand>
        <name>NAD(+)</name>
        <dbReference type="ChEBI" id="CHEBI:57540"/>
    </ligand>
</feature>
<dbReference type="PANTHER" id="PTHR11085">
    <property type="entry name" value="NAD-DEPENDENT PROTEIN DEACYLASE SIRTUIN-5, MITOCHONDRIAL-RELATED"/>
    <property type="match status" value="1"/>
</dbReference>
<dbReference type="CDD" id="cd01412">
    <property type="entry name" value="SIRT5_Af1_CobB"/>
    <property type="match status" value="1"/>
</dbReference>
<dbReference type="Pfam" id="PF02146">
    <property type="entry name" value="SIR2"/>
    <property type="match status" value="1"/>
</dbReference>
<evidence type="ECO:0000256" key="3">
    <source>
        <dbReference type="HAMAP-Rule" id="MF_01121"/>
    </source>
</evidence>
<comment type="subcellular location">
    <subcellularLocation>
        <location evidence="3">Cytoplasm</location>
    </subcellularLocation>
</comment>
<evidence type="ECO:0000313" key="6">
    <source>
        <dbReference type="EMBL" id="GLR11914.1"/>
    </source>
</evidence>
<comment type="cofactor">
    <cofactor evidence="3">
        <name>Zn(2+)</name>
        <dbReference type="ChEBI" id="CHEBI:29105"/>
    </cofactor>
    <text evidence="3">Binds 1 zinc ion per subunit.</text>
</comment>
<dbReference type="Gene3D" id="3.40.50.1220">
    <property type="entry name" value="TPP-binding domain"/>
    <property type="match status" value="1"/>
</dbReference>
<feature type="binding site" evidence="3">
    <location>
        <begin position="191"/>
        <end position="193"/>
    </location>
    <ligand>
        <name>NAD(+)</name>
        <dbReference type="ChEBI" id="CHEBI:57540"/>
    </ligand>
</feature>
<evidence type="ECO:0000256" key="2">
    <source>
        <dbReference type="ARBA" id="ARBA00023027"/>
    </source>
</evidence>
<keyword evidence="3" id="KW-0963">Cytoplasm</keyword>
<comment type="caution">
    <text evidence="3">Lacks conserved residue(s) required for the propagation of feature annotation.</text>
</comment>
<evidence type="ECO:0000313" key="7">
    <source>
        <dbReference type="Proteomes" id="UP001156706"/>
    </source>
</evidence>
<name>A0ABQ5YDE3_9NEIS</name>
<comment type="function">
    <text evidence="3">NAD-dependent lysine deacetylase and desuccinylase that specifically removes acetyl and succinyl groups on target proteins. Modulates the activities of several proteins which are inactive in their acylated form.</text>
</comment>
<dbReference type="RefSeq" id="WP_284195057.1">
    <property type="nucleotide sequence ID" value="NZ_BSOG01000001.1"/>
</dbReference>
<dbReference type="InterPro" id="IPR003000">
    <property type="entry name" value="Sirtuin"/>
</dbReference>
<dbReference type="InterPro" id="IPR027546">
    <property type="entry name" value="Sirtuin_class_III"/>
</dbReference>
<dbReference type="HAMAP" id="MF_01121">
    <property type="entry name" value="Sirtuin_ClassIII"/>
    <property type="match status" value="1"/>
</dbReference>
<keyword evidence="1" id="KW-0808">Transferase</keyword>
<feature type="binding site" evidence="3">
    <location>
        <position position="72"/>
    </location>
    <ligand>
        <name>substrate</name>
    </ligand>
</feature>
<feature type="binding site" evidence="3">
    <location>
        <position position="75"/>
    </location>
    <ligand>
        <name>substrate</name>
    </ligand>
</feature>
<feature type="binding site" evidence="3">
    <location>
        <position position="235"/>
    </location>
    <ligand>
        <name>NAD(+)</name>
        <dbReference type="ChEBI" id="CHEBI:57540"/>
    </ligand>
</feature>
<evidence type="ECO:0000256" key="1">
    <source>
        <dbReference type="ARBA" id="ARBA00022679"/>
    </source>
</evidence>
<comment type="similarity">
    <text evidence="3">Belongs to the sirtuin family. Class III subfamily.</text>
</comment>
<comment type="domain">
    <text evidence="3">2 residues (Tyr-72 and Arg-75) present in a large hydrophobic pocket are probably involved in substrate specificity. They are important for desuccinylation activity, but dispensable for deacetylation activity.</text>
</comment>
<dbReference type="PANTHER" id="PTHR11085:SF4">
    <property type="entry name" value="NAD-DEPENDENT PROTEIN DEACYLASE"/>
    <property type="match status" value="1"/>
</dbReference>
<feature type="binding site" evidence="3 4">
    <location>
        <position position="135"/>
    </location>
    <ligand>
        <name>Zn(2+)</name>
        <dbReference type="ChEBI" id="CHEBI:29105"/>
    </ligand>
</feature>
<feature type="binding site" evidence="3">
    <location>
        <begin position="217"/>
        <end position="219"/>
    </location>
    <ligand>
        <name>NAD(+)</name>
        <dbReference type="ChEBI" id="CHEBI:57540"/>
    </ligand>
</feature>
<organism evidence="6 7">
    <name type="scientific">Chitinimonas prasina</name>
    <dbReference type="NCBI Taxonomy" id="1434937"/>
    <lineage>
        <taxon>Bacteria</taxon>
        <taxon>Pseudomonadati</taxon>
        <taxon>Pseudomonadota</taxon>
        <taxon>Betaproteobacteria</taxon>
        <taxon>Neisseriales</taxon>
        <taxon>Chitinibacteraceae</taxon>
        <taxon>Chitinimonas</taxon>
    </lineage>
</organism>
<dbReference type="InterPro" id="IPR026591">
    <property type="entry name" value="Sirtuin_cat_small_dom_sf"/>
</dbReference>
<dbReference type="Gene3D" id="3.30.1600.10">
    <property type="entry name" value="SIR2/SIRT2 'Small Domain"/>
    <property type="match status" value="1"/>
</dbReference>
<sequence>MPSAAHTIPEILLQALRQARHVVVFSGAGISAESGVPTFRDAQTGLWSHFRAEDLATAEAYRQDKLLVWRWYQWRRQLLAQAQPNAGHHAIAALEQYVPQVTVITQNVDDLHQQSGSTRVLALHGNLRENICFACRRPGQAGPDDDTPPRCVHCGGSLRPNVVWFGEQLPTAIYRAAEQAAADCDLFLIIGTSGLVMPAASLPQLAQRKGATIALINAEATAHQDLAQHTLLGPSGTWLPALLAQAWPPSGTARNAG</sequence>
<feature type="domain" description="Deacetylase sirtuin-type" evidence="5">
    <location>
        <begin position="1"/>
        <end position="257"/>
    </location>
</feature>
<dbReference type="InterPro" id="IPR026590">
    <property type="entry name" value="Ssirtuin_cat_dom"/>
</dbReference>
<dbReference type="EC" id="2.3.1.286" evidence="3"/>
<comment type="catalytic activity">
    <reaction evidence="3">
        <text>N(6)-acetyl-L-lysyl-[protein] + NAD(+) + H2O = 2''-O-acetyl-ADP-D-ribose + nicotinamide + L-lysyl-[protein]</text>
        <dbReference type="Rhea" id="RHEA:43636"/>
        <dbReference type="Rhea" id="RHEA-COMP:9752"/>
        <dbReference type="Rhea" id="RHEA-COMP:10731"/>
        <dbReference type="ChEBI" id="CHEBI:15377"/>
        <dbReference type="ChEBI" id="CHEBI:17154"/>
        <dbReference type="ChEBI" id="CHEBI:29969"/>
        <dbReference type="ChEBI" id="CHEBI:57540"/>
        <dbReference type="ChEBI" id="CHEBI:61930"/>
        <dbReference type="ChEBI" id="CHEBI:83767"/>
        <dbReference type="EC" id="2.3.1.286"/>
    </reaction>
</comment>
<dbReference type="NCBIfam" id="NF001753">
    <property type="entry name" value="PRK00481.1-3"/>
    <property type="match status" value="1"/>
</dbReference>
<comment type="caution">
    <text evidence="6">The sequence shown here is derived from an EMBL/GenBank/DDBJ whole genome shotgun (WGS) entry which is preliminary data.</text>
</comment>
<dbReference type="InterPro" id="IPR029035">
    <property type="entry name" value="DHS-like_NAD/FAD-binding_dom"/>
</dbReference>
<dbReference type="EMBL" id="BSOG01000001">
    <property type="protein sequence ID" value="GLR11914.1"/>
    <property type="molecule type" value="Genomic_DNA"/>
</dbReference>
<feature type="binding site" evidence="3 4">
    <location>
        <position position="151"/>
    </location>
    <ligand>
        <name>Zn(2+)</name>
        <dbReference type="ChEBI" id="CHEBI:29105"/>
    </ligand>
</feature>
<evidence type="ECO:0000259" key="5">
    <source>
        <dbReference type="PROSITE" id="PS50305"/>
    </source>
</evidence>
<keyword evidence="3 4" id="KW-0862">Zinc</keyword>
<keyword evidence="7" id="KW-1185">Reference proteome</keyword>
<keyword evidence="2 3" id="KW-0520">NAD</keyword>
<comment type="catalytic activity">
    <reaction evidence="3">
        <text>N(6)-succinyl-L-lysyl-[protein] + NAD(+) + H2O = 2''-O-succinyl-ADP-D-ribose + nicotinamide + L-lysyl-[protein]</text>
        <dbReference type="Rhea" id="RHEA:47668"/>
        <dbReference type="Rhea" id="RHEA-COMP:9752"/>
        <dbReference type="Rhea" id="RHEA-COMP:11877"/>
        <dbReference type="ChEBI" id="CHEBI:15377"/>
        <dbReference type="ChEBI" id="CHEBI:17154"/>
        <dbReference type="ChEBI" id="CHEBI:29969"/>
        <dbReference type="ChEBI" id="CHEBI:57540"/>
        <dbReference type="ChEBI" id="CHEBI:87830"/>
        <dbReference type="ChEBI" id="CHEBI:87832"/>
    </reaction>
</comment>
<dbReference type="PROSITE" id="PS50305">
    <property type="entry name" value="SIRTUIN"/>
    <property type="match status" value="1"/>
</dbReference>
<gene>
    <name evidence="3 6" type="primary">cobB</name>
    <name evidence="6" type="ORF">GCM10007907_07040</name>
</gene>
<keyword evidence="3 4" id="KW-0479">Metal-binding</keyword>
<proteinExistence type="inferred from homology"/>
<dbReference type="InterPro" id="IPR050134">
    <property type="entry name" value="NAD-dep_sirtuin_deacylases"/>
</dbReference>
<dbReference type="SUPFAM" id="SSF52467">
    <property type="entry name" value="DHS-like NAD/FAD-binding domain"/>
    <property type="match status" value="1"/>
</dbReference>
<reference evidence="7" key="1">
    <citation type="journal article" date="2019" name="Int. J. Syst. Evol. Microbiol.">
        <title>The Global Catalogue of Microorganisms (GCM) 10K type strain sequencing project: providing services to taxonomists for standard genome sequencing and annotation.</title>
        <authorList>
            <consortium name="The Broad Institute Genomics Platform"/>
            <consortium name="The Broad Institute Genome Sequencing Center for Infectious Disease"/>
            <person name="Wu L."/>
            <person name="Ma J."/>
        </authorList>
    </citation>
    <scope>NUCLEOTIDE SEQUENCE [LARGE SCALE GENOMIC DNA]</scope>
    <source>
        <strain evidence="7">NBRC 110044</strain>
    </source>
</reference>
<dbReference type="Proteomes" id="UP001156706">
    <property type="component" value="Unassembled WGS sequence"/>
</dbReference>
<feature type="active site" description="Proton acceptor" evidence="3 4">
    <location>
        <position position="124"/>
    </location>
</feature>
<feature type="binding site" evidence="3 4">
    <location>
        <position position="132"/>
    </location>
    <ligand>
        <name>Zn(2+)</name>
        <dbReference type="ChEBI" id="CHEBI:29105"/>
    </ligand>
</feature>
<accession>A0ABQ5YDE3</accession>
<feature type="binding site" evidence="3 4">
    <location>
        <position position="154"/>
    </location>
    <ligand>
        <name>Zn(2+)</name>
        <dbReference type="ChEBI" id="CHEBI:29105"/>
    </ligand>
</feature>
<protein>
    <recommendedName>
        <fullName evidence="3">NAD-dependent protein deacylase</fullName>
        <ecNumber evidence="3">2.3.1.286</ecNumber>
    </recommendedName>
    <alternativeName>
        <fullName evidence="3">Regulatory protein SIR2 homolog</fullName>
    </alternativeName>
</protein>